<dbReference type="Proteomes" id="UP000075502">
    <property type="component" value="Unassembled WGS sequence"/>
</dbReference>
<evidence type="ECO:0000313" key="2">
    <source>
        <dbReference type="Proteomes" id="UP000075502"/>
    </source>
</evidence>
<gene>
    <name evidence="1" type="ORF">BE21_11435</name>
</gene>
<comment type="caution">
    <text evidence="1">The sequence shown here is derived from an EMBL/GenBank/DDBJ whole genome shotgun (WGS) entry which is preliminary data.</text>
</comment>
<accession>A0A150U0Z5</accession>
<dbReference type="AlphaFoldDB" id="A0A150U0Z5"/>
<proteinExistence type="predicted"/>
<organism evidence="1 2">
    <name type="scientific">Sorangium cellulosum</name>
    <name type="common">Polyangium cellulosum</name>
    <dbReference type="NCBI Taxonomy" id="56"/>
    <lineage>
        <taxon>Bacteria</taxon>
        <taxon>Pseudomonadati</taxon>
        <taxon>Myxococcota</taxon>
        <taxon>Polyangia</taxon>
        <taxon>Polyangiales</taxon>
        <taxon>Polyangiaceae</taxon>
        <taxon>Sorangium</taxon>
    </lineage>
</organism>
<dbReference type="EMBL" id="JEME01000304">
    <property type="protein sequence ID" value="KYG10536.1"/>
    <property type="molecule type" value="Genomic_DNA"/>
</dbReference>
<protein>
    <submittedName>
        <fullName evidence="1">Uncharacterized protein</fullName>
    </submittedName>
</protein>
<name>A0A150U0Z5_SORCE</name>
<sequence length="127" mass="13923">MRTPRLRLESERRAAEAERIAPSNVLADGIVGPTSEKGKGPVANVLPARERVRVLAALLDGNDERAVERMTEVNRETVGRLSLAFGRGTGRLHERLGRKCAEIEYFVRGASPVFRGRPLSPPIRSGP</sequence>
<reference evidence="1 2" key="1">
    <citation type="submission" date="2014-02" db="EMBL/GenBank/DDBJ databases">
        <title>The small core and large imbalanced accessory genome model reveals a collaborative survival strategy of Sorangium cellulosum strains in nature.</title>
        <authorList>
            <person name="Han K."/>
            <person name="Peng R."/>
            <person name="Blom J."/>
            <person name="Li Y.-Z."/>
        </authorList>
    </citation>
    <scope>NUCLEOTIDE SEQUENCE [LARGE SCALE GENOMIC DNA]</scope>
    <source>
        <strain evidence="1 2">So0007-03</strain>
    </source>
</reference>
<evidence type="ECO:0000313" key="1">
    <source>
        <dbReference type="EMBL" id="KYG10536.1"/>
    </source>
</evidence>